<organism evidence="2 3">
    <name type="scientific">Tunturiibacter lichenicola</name>
    <dbReference type="NCBI Taxonomy" id="2051959"/>
    <lineage>
        <taxon>Bacteria</taxon>
        <taxon>Pseudomonadati</taxon>
        <taxon>Acidobacteriota</taxon>
        <taxon>Terriglobia</taxon>
        <taxon>Terriglobales</taxon>
        <taxon>Acidobacteriaceae</taxon>
        <taxon>Tunturiibacter</taxon>
    </lineage>
</organism>
<keyword evidence="1" id="KW-0472">Membrane</keyword>
<evidence type="ECO:0000313" key="3">
    <source>
        <dbReference type="Proteomes" id="UP000569092"/>
    </source>
</evidence>
<protein>
    <submittedName>
        <fullName evidence="2">Uncharacterized protein</fullName>
    </submittedName>
</protein>
<keyword evidence="1" id="KW-1133">Transmembrane helix</keyword>
<gene>
    <name evidence="2" type="ORF">HDF10_004186</name>
</gene>
<sequence length="60" mass="6847">MNVVFTIPFAPPRFLVYIFRTCLILILIGSVIFTTLGFIKAEHQIERTPAHGRHTSNPNH</sequence>
<feature type="transmembrane region" description="Helical" evidence="1">
    <location>
        <begin position="14"/>
        <end position="39"/>
    </location>
</feature>
<accession>A0A7W8JDT3</accession>
<name>A0A7W8JDT3_9BACT</name>
<dbReference type="EMBL" id="JACHDZ010000010">
    <property type="protein sequence ID" value="MBB5346176.1"/>
    <property type="molecule type" value="Genomic_DNA"/>
</dbReference>
<proteinExistence type="predicted"/>
<dbReference type="Proteomes" id="UP000569092">
    <property type="component" value="Unassembled WGS sequence"/>
</dbReference>
<reference evidence="2 3" key="1">
    <citation type="submission" date="2020-08" db="EMBL/GenBank/DDBJ databases">
        <title>Genomic Encyclopedia of Type Strains, Phase IV (KMG-V): Genome sequencing to study the core and pangenomes of soil and plant-associated prokaryotes.</title>
        <authorList>
            <person name="Whitman W."/>
        </authorList>
    </citation>
    <scope>NUCLEOTIDE SEQUENCE [LARGE SCALE GENOMIC DNA]</scope>
    <source>
        <strain evidence="2 3">M8US30</strain>
    </source>
</reference>
<dbReference type="AlphaFoldDB" id="A0A7W8JDT3"/>
<evidence type="ECO:0000256" key="1">
    <source>
        <dbReference type="SAM" id="Phobius"/>
    </source>
</evidence>
<comment type="caution">
    <text evidence="2">The sequence shown here is derived from an EMBL/GenBank/DDBJ whole genome shotgun (WGS) entry which is preliminary data.</text>
</comment>
<evidence type="ECO:0000313" key="2">
    <source>
        <dbReference type="EMBL" id="MBB5346176.1"/>
    </source>
</evidence>
<keyword evidence="1" id="KW-0812">Transmembrane</keyword>